<dbReference type="InterPro" id="IPR036458">
    <property type="entry name" value="Na:dicarbo_symporter_sf"/>
</dbReference>
<dbReference type="PRINTS" id="PR00173">
    <property type="entry name" value="EDTRNSPORT"/>
</dbReference>
<comment type="caution">
    <text evidence="8">The sequence shown here is derived from an EMBL/GenBank/DDBJ whole genome shotgun (WGS) entry which is preliminary data.</text>
</comment>
<reference evidence="8 9" key="1">
    <citation type="submission" date="2024-03" db="EMBL/GenBank/DDBJ databases">
        <title>The genome assembly and annotation of the cricket Gryllus longicercus Weissman &amp; Gray.</title>
        <authorList>
            <person name="Szrajer S."/>
            <person name="Gray D."/>
            <person name="Ylla G."/>
        </authorList>
    </citation>
    <scope>NUCLEOTIDE SEQUENCE [LARGE SCALE GENOMIC DNA]</scope>
    <source>
        <strain evidence="8">DAG 2021-001</strain>
        <tissue evidence="8">Whole body minus gut</tissue>
    </source>
</reference>
<dbReference type="GO" id="GO:0005886">
    <property type="term" value="C:plasma membrane"/>
    <property type="evidence" value="ECO:0007669"/>
    <property type="project" value="TreeGrafter"/>
</dbReference>
<evidence type="ECO:0000256" key="5">
    <source>
        <dbReference type="ARBA" id="ARBA00022989"/>
    </source>
</evidence>
<dbReference type="AlphaFoldDB" id="A0AAN9VFD3"/>
<evidence type="ECO:0000256" key="6">
    <source>
        <dbReference type="ARBA" id="ARBA00023136"/>
    </source>
</evidence>
<dbReference type="PANTHER" id="PTHR11958:SF63">
    <property type="entry name" value="AMINO ACID TRANSPORTER"/>
    <property type="match status" value="1"/>
</dbReference>
<dbReference type="GO" id="GO:0005313">
    <property type="term" value="F:L-glutamate transmembrane transporter activity"/>
    <property type="evidence" value="ECO:0007669"/>
    <property type="project" value="TreeGrafter"/>
</dbReference>
<evidence type="ECO:0000256" key="7">
    <source>
        <dbReference type="RuleBase" id="RU361216"/>
    </source>
</evidence>
<evidence type="ECO:0000313" key="9">
    <source>
        <dbReference type="Proteomes" id="UP001378592"/>
    </source>
</evidence>
<dbReference type="GO" id="GO:0015501">
    <property type="term" value="F:glutamate:sodium symporter activity"/>
    <property type="evidence" value="ECO:0007669"/>
    <property type="project" value="TreeGrafter"/>
</dbReference>
<dbReference type="EMBL" id="JAZDUA010000633">
    <property type="protein sequence ID" value="KAK7790381.1"/>
    <property type="molecule type" value="Genomic_DNA"/>
</dbReference>
<feature type="transmembrane region" description="Helical" evidence="7">
    <location>
        <begin position="290"/>
        <end position="319"/>
    </location>
</feature>
<evidence type="ECO:0000256" key="4">
    <source>
        <dbReference type="ARBA" id="ARBA00022692"/>
    </source>
</evidence>
<comment type="subcellular location">
    <subcellularLocation>
        <location evidence="1 7">Membrane</location>
        <topology evidence="1 7">Multi-pass membrane protein</topology>
    </subcellularLocation>
</comment>
<keyword evidence="6 7" id="KW-0472">Membrane</keyword>
<evidence type="ECO:0000256" key="2">
    <source>
        <dbReference type="ARBA" id="ARBA00006148"/>
    </source>
</evidence>
<protein>
    <recommendedName>
        <fullName evidence="7">Amino acid transporter</fullName>
    </recommendedName>
</protein>
<accession>A0AAN9VFD3</accession>
<keyword evidence="4 7" id="KW-0812">Transmembrane</keyword>
<keyword evidence="7" id="KW-0769">Symport</keyword>
<feature type="transmembrane region" description="Helical" evidence="7">
    <location>
        <begin position="12"/>
        <end position="34"/>
    </location>
</feature>
<feature type="transmembrane region" description="Helical" evidence="7">
    <location>
        <begin position="54"/>
        <end position="79"/>
    </location>
</feature>
<organism evidence="8 9">
    <name type="scientific">Gryllus longicercus</name>
    <dbReference type="NCBI Taxonomy" id="2509291"/>
    <lineage>
        <taxon>Eukaryota</taxon>
        <taxon>Metazoa</taxon>
        <taxon>Ecdysozoa</taxon>
        <taxon>Arthropoda</taxon>
        <taxon>Hexapoda</taxon>
        <taxon>Insecta</taxon>
        <taxon>Pterygota</taxon>
        <taxon>Neoptera</taxon>
        <taxon>Polyneoptera</taxon>
        <taxon>Orthoptera</taxon>
        <taxon>Ensifera</taxon>
        <taxon>Gryllidea</taxon>
        <taxon>Grylloidea</taxon>
        <taxon>Gryllidae</taxon>
        <taxon>Gryllinae</taxon>
        <taxon>Gryllus</taxon>
    </lineage>
</organism>
<dbReference type="InterPro" id="IPR050746">
    <property type="entry name" value="DAACS"/>
</dbReference>
<dbReference type="SUPFAM" id="SSF118215">
    <property type="entry name" value="Proton glutamate symport protein"/>
    <property type="match status" value="2"/>
</dbReference>
<sequence length="376" mass="41322">MDKRLTAVTSEVYAVTMQLATWILWTAPVFLFFLVMADVMVIDDFALYFKTWGIYILTMHAVHLLIILIQYPLALFLLVRVNPFKFYYDMAKAIITAYVTSSSIACMPIAIDCLLNHGVDERIVRFVVPIGINLSKIGSASSLTVSLVFVAQMLGAKLSVGEYFTVVVLSILGSIVVPAVPFSGIAVVIMLLHTLGLAQNLVAGILAVEWINDRIGTTNNVLGNCVFPKILEKWNGKLLKKMDESEIAKIVRFVVPIGINLNKIGSACYYPICLIFVAQMLDAQLTLGQLFTVGVLSVLASIVTPAVPFSGIAVMIMLLNTLGLDQTLVAGILAVEWMNDRIATVGNVLGNCVFPKILEKWNRKLLKKMDDKVSEM</sequence>
<dbReference type="Proteomes" id="UP001378592">
    <property type="component" value="Unassembled WGS sequence"/>
</dbReference>
<feature type="transmembrane region" description="Helical" evidence="7">
    <location>
        <begin position="91"/>
        <end position="111"/>
    </location>
</feature>
<dbReference type="PANTHER" id="PTHR11958">
    <property type="entry name" value="SODIUM/DICARBOXYLATE SYMPORTER-RELATED"/>
    <property type="match status" value="1"/>
</dbReference>
<keyword evidence="9" id="KW-1185">Reference proteome</keyword>
<proteinExistence type="inferred from homology"/>
<feature type="transmembrane region" description="Helical" evidence="7">
    <location>
        <begin position="123"/>
        <end position="151"/>
    </location>
</feature>
<gene>
    <name evidence="8" type="ORF">R5R35_009980</name>
</gene>
<keyword evidence="5 7" id="KW-1133">Transmembrane helix</keyword>
<name>A0AAN9VFD3_9ORTH</name>
<keyword evidence="3 7" id="KW-0813">Transport</keyword>
<dbReference type="Pfam" id="PF00375">
    <property type="entry name" value="SDF"/>
    <property type="match status" value="2"/>
</dbReference>
<comment type="similarity">
    <text evidence="2 7">Belongs to the dicarboxylate/amino acid:cation symporter (DAACS) (TC 2.A.23) family.</text>
</comment>
<evidence type="ECO:0000313" key="8">
    <source>
        <dbReference type="EMBL" id="KAK7790381.1"/>
    </source>
</evidence>
<dbReference type="InterPro" id="IPR001991">
    <property type="entry name" value="Na-dicarboxylate_symporter"/>
</dbReference>
<evidence type="ECO:0000256" key="1">
    <source>
        <dbReference type="ARBA" id="ARBA00004141"/>
    </source>
</evidence>
<evidence type="ECO:0000256" key="3">
    <source>
        <dbReference type="ARBA" id="ARBA00022448"/>
    </source>
</evidence>
<dbReference type="Gene3D" id="1.10.3860.10">
    <property type="entry name" value="Sodium:dicarboxylate symporter"/>
    <property type="match status" value="2"/>
</dbReference>
<feature type="transmembrane region" description="Helical" evidence="7">
    <location>
        <begin position="163"/>
        <end position="192"/>
    </location>
</feature>
<dbReference type="GO" id="GO:0015175">
    <property type="term" value="F:neutral L-amino acid transmembrane transporter activity"/>
    <property type="evidence" value="ECO:0007669"/>
    <property type="project" value="TreeGrafter"/>
</dbReference>